<protein>
    <submittedName>
        <fullName evidence="5">7-keto-8-aminopelargonate synthetase</fullName>
    </submittedName>
</protein>
<reference evidence="5 6" key="1">
    <citation type="submission" date="2016-10" db="EMBL/GenBank/DDBJ databases">
        <authorList>
            <person name="de Groot N.N."/>
        </authorList>
    </citation>
    <scope>NUCLEOTIDE SEQUENCE [LARGE SCALE GENOMIC DNA]</scope>
    <source>
        <strain evidence="5 6">DSM 23553</strain>
    </source>
</reference>
<dbReference type="InterPro" id="IPR038740">
    <property type="entry name" value="BioF2-like_GNAT_dom"/>
</dbReference>
<evidence type="ECO:0000313" key="5">
    <source>
        <dbReference type="EMBL" id="SEE92107.1"/>
    </source>
</evidence>
<evidence type="ECO:0000256" key="2">
    <source>
        <dbReference type="ARBA" id="ARBA00022679"/>
    </source>
</evidence>
<dbReference type="RefSeq" id="WP_093113033.1">
    <property type="nucleotide sequence ID" value="NZ_FNGG01000003.1"/>
</dbReference>
<dbReference type="PANTHER" id="PTHR13693">
    <property type="entry name" value="CLASS II AMINOTRANSFERASE/8-AMINO-7-OXONONANOATE SYNTHASE"/>
    <property type="match status" value="1"/>
</dbReference>
<comment type="cofactor">
    <cofactor evidence="1">
        <name>pyridoxal 5'-phosphate</name>
        <dbReference type="ChEBI" id="CHEBI:597326"/>
    </cofactor>
</comment>
<dbReference type="SUPFAM" id="SSF55729">
    <property type="entry name" value="Acyl-CoA N-acyltransferases (Nat)"/>
    <property type="match status" value="1"/>
</dbReference>
<dbReference type="EMBL" id="FNUG01000003">
    <property type="protein sequence ID" value="SEE92107.1"/>
    <property type="molecule type" value="Genomic_DNA"/>
</dbReference>
<feature type="domain" description="BioF2-like acetyltransferase" evidence="4">
    <location>
        <begin position="628"/>
        <end position="769"/>
    </location>
</feature>
<proteinExistence type="predicted"/>
<evidence type="ECO:0000256" key="1">
    <source>
        <dbReference type="ARBA" id="ARBA00001933"/>
    </source>
</evidence>
<dbReference type="SUPFAM" id="SSF53383">
    <property type="entry name" value="PLP-dependent transferases"/>
    <property type="match status" value="1"/>
</dbReference>
<dbReference type="OrthoDB" id="9807157at2"/>
<dbReference type="InterPro" id="IPR015422">
    <property type="entry name" value="PyrdxlP-dep_Trfase_small"/>
</dbReference>
<sequence>MAKIRQNNFLDTVDEVFTSARKAGVLHLHAEGDHFSGRTIQINGKSHFHFGTTGYLGLEQDQRLKEAAIRAIEQYGTQFPLSKSYISHPLYSSLEERVGVMYDTPVIITKNSTLGHLAVIPTAVRDEDGVILDHQVHWSVQNATSLLKTRGVPVEMIRHNNLEMLEDKIRQLSNKCQKVWYMADGVYSMYGDYAPVEELMELSKKYPQLHIYFDDVHGMSWNGENGTGYIKCVLKDLPENVLLFGTLSKTFGASGAVAISTDKKLYSKIKTFGGPLTFSAQLEPASVGAAIASANIHLSPEIYNLQAELQAGIGYFNKLLDKTELPLINKNTSPVFYIGTGMPVTGYNFVQRLLKEGFYVNLGIYPAVPVKNTGVRITISRHNKASDIKALVEAMEYHHPKALEETATNLTKVRKAFRMPVKTEMTKIEISPGMKLEIFDSIEKISKETWNSLFSGKGVLDWEGQLFLQNVFSGHEQNEYNWNFLYAVIRDVKDTIILAAPITIALWKDDLLAQASTSLKVEGMRQQQGKYYLTSRVLSLGSMFTEGDHLYLNENHPEREKALGLLVDKMEEWESETSMIVLRDFDADTPLNNFFHDRGFVKANMPDCCFFEDFSWEGRGDFSSVLSKKSRRHFYKDIKPYEELVVVEVIEKVPEEYLTHFLKLYENVRQNNPGLNTFPFPPKLFAEMNGHPNWEFICLSLKQDKDRRGDLAGVMFCYKNSGKTYVPSFVGMDYDCTDDFSIYRQLLYHTILRAKELEFERIDFGLTASFEKKKLGAKVKSKVCYIQAKDNFSLELLETLQNSR</sequence>
<gene>
    <name evidence="5" type="ORF">SAMN04488034_10370</name>
</gene>
<dbReference type="PANTHER" id="PTHR13693:SF3">
    <property type="entry name" value="LD36009P"/>
    <property type="match status" value="1"/>
</dbReference>
<dbReference type="InterPro" id="IPR016181">
    <property type="entry name" value="Acyl_CoA_acyltransferase"/>
</dbReference>
<dbReference type="InterPro" id="IPR050087">
    <property type="entry name" value="AON_synthase_class-II"/>
</dbReference>
<organism evidence="5 6">
    <name type="scientific">Salinimicrobium catena</name>
    <dbReference type="NCBI Taxonomy" id="390640"/>
    <lineage>
        <taxon>Bacteria</taxon>
        <taxon>Pseudomonadati</taxon>
        <taxon>Bacteroidota</taxon>
        <taxon>Flavobacteriia</taxon>
        <taxon>Flavobacteriales</taxon>
        <taxon>Flavobacteriaceae</taxon>
        <taxon>Salinimicrobium</taxon>
    </lineage>
</organism>
<keyword evidence="6" id="KW-1185">Reference proteome</keyword>
<dbReference type="Gene3D" id="3.90.1150.10">
    <property type="entry name" value="Aspartate Aminotransferase, domain 1"/>
    <property type="match status" value="1"/>
</dbReference>
<dbReference type="AlphaFoldDB" id="A0A1H5MTM6"/>
<dbReference type="Pfam" id="PF13480">
    <property type="entry name" value="Acetyltransf_6"/>
    <property type="match status" value="1"/>
</dbReference>
<evidence type="ECO:0000259" key="3">
    <source>
        <dbReference type="Pfam" id="PF00155"/>
    </source>
</evidence>
<dbReference type="STRING" id="390640.SAMN04488034_10370"/>
<keyword evidence="2" id="KW-0808">Transferase</keyword>
<dbReference type="GO" id="GO:0016740">
    <property type="term" value="F:transferase activity"/>
    <property type="evidence" value="ECO:0007669"/>
    <property type="project" value="UniProtKB-KW"/>
</dbReference>
<dbReference type="InterPro" id="IPR004839">
    <property type="entry name" value="Aminotransferase_I/II_large"/>
</dbReference>
<evidence type="ECO:0000313" key="6">
    <source>
        <dbReference type="Proteomes" id="UP000199448"/>
    </source>
</evidence>
<dbReference type="InterPro" id="IPR015421">
    <property type="entry name" value="PyrdxlP-dep_Trfase_major"/>
</dbReference>
<dbReference type="InterPro" id="IPR015424">
    <property type="entry name" value="PyrdxlP-dep_Trfase"/>
</dbReference>
<dbReference type="GO" id="GO:0030170">
    <property type="term" value="F:pyridoxal phosphate binding"/>
    <property type="evidence" value="ECO:0007669"/>
    <property type="project" value="InterPro"/>
</dbReference>
<dbReference type="Proteomes" id="UP000199448">
    <property type="component" value="Unassembled WGS sequence"/>
</dbReference>
<feature type="domain" description="Aminotransferase class I/classII large" evidence="3">
    <location>
        <begin position="55"/>
        <end position="392"/>
    </location>
</feature>
<dbReference type="Pfam" id="PF00155">
    <property type="entry name" value="Aminotran_1_2"/>
    <property type="match status" value="1"/>
</dbReference>
<evidence type="ECO:0000259" key="4">
    <source>
        <dbReference type="Pfam" id="PF13480"/>
    </source>
</evidence>
<accession>A0A1H5MTM6</accession>
<dbReference type="Gene3D" id="3.40.640.10">
    <property type="entry name" value="Type I PLP-dependent aspartate aminotransferase-like (Major domain)"/>
    <property type="match status" value="1"/>
</dbReference>
<name>A0A1H5MTM6_9FLAO</name>